<feature type="region of interest" description="Disordered" evidence="1">
    <location>
        <begin position="138"/>
        <end position="166"/>
    </location>
</feature>
<keyword evidence="3" id="KW-1185">Reference proteome</keyword>
<accession>A0A2H3JFC3</accession>
<dbReference type="AlphaFoldDB" id="A0A2H3JFC3"/>
<protein>
    <submittedName>
        <fullName evidence="2">Uncharacterized protein</fullName>
    </submittedName>
</protein>
<feature type="region of interest" description="Disordered" evidence="1">
    <location>
        <begin position="285"/>
        <end position="321"/>
    </location>
</feature>
<dbReference type="Proteomes" id="UP000218811">
    <property type="component" value="Unassembled WGS sequence"/>
</dbReference>
<evidence type="ECO:0000256" key="1">
    <source>
        <dbReference type="SAM" id="MobiDB-lite"/>
    </source>
</evidence>
<dbReference type="EMBL" id="KB467931">
    <property type="protein sequence ID" value="PCH37429.1"/>
    <property type="molecule type" value="Genomic_DNA"/>
</dbReference>
<evidence type="ECO:0000313" key="2">
    <source>
        <dbReference type="EMBL" id="PCH37429.1"/>
    </source>
</evidence>
<gene>
    <name evidence="2" type="ORF">WOLCODRAFT_167486</name>
</gene>
<proteinExistence type="predicted"/>
<organism evidence="2 3">
    <name type="scientific">Wolfiporia cocos (strain MD-104)</name>
    <name type="common">Brown rot fungus</name>
    <dbReference type="NCBI Taxonomy" id="742152"/>
    <lineage>
        <taxon>Eukaryota</taxon>
        <taxon>Fungi</taxon>
        <taxon>Dikarya</taxon>
        <taxon>Basidiomycota</taxon>
        <taxon>Agaricomycotina</taxon>
        <taxon>Agaricomycetes</taxon>
        <taxon>Polyporales</taxon>
        <taxon>Phaeolaceae</taxon>
        <taxon>Wolfiporia</taxon>
    </lineage>
</organism>
<feature type="compositionally biased region" description="Polar residues" evidence="1">
    <location>
        <begin position="53"/>
        <end position="62"/>
    </location>
</feature>
<name>A0A2H3JFC3_WOLCO</name>
<feature type="compositionally biased region" description="Polar residues" evidence="1">
    <location>
        <begin position="145"/>
        <end position="166"/>
    </location>
</feature>
<feature type="compositionally biased region" description="Basic and acidic residues" evidence="1">
    <location>
        <begin position="304"/>
        <end position="321"/>
    </location>
</feature>
<evidence type="ECO:0000313" key="3">
    <source>
        <dbReference type="Proteomes" id="UP000218811"/>
    </source>
</evidence>
<feature type="region of interest" description="Disordered" evidence="1">
    <location>
        <begin position="42"/>
        <end position="62"/>
    </location>
</feature>
<reference evidence="2 3" key="1">
    <citation type="journal article" date="2012" name="Science">
        <title>The Paleozoic origin of enzymatic lignin decomposition reconstructed from 31 fungal genomes.</title>
        <authorList>
            <person name="Floudas D."/>
            <person name="Binder M."/>
            <person name="Riley R."/>
            <person name="Barry K."/>
            <person name="Blanchette R.A."/>
            <person name="Henrissat B."/>
            <person name="Martinez A.T."/>
            <person name="Otillar R."/>
            <person name="Spatafora J.W."/>
            <person name="Yadav J.S."/>
            <person name="Aerts A."/>
            <person name="Benoit I."/>
            <person name="Boyd A."/>
            <person name="Carlson A."/>
            <person name="Copeland A."/>
            <person name="Coutinho P.M."/>
            <person name="de Vries R.P."/>
            <person name="Ferreira P."/>
            <person name="Findley K."/>
            <person name="Foster B."/>
            <person name="Gaskell J."/>
            <person name="Glotzer D."/>
            <person name="Gorecki P."/>
            <person name="Heitman J."/>
            <person name="Hesse C."/>
            <person name="Hori C."/>
            <person name="Igarashi K."/>
            <person name="Jurgens J.A."/>
            <person name="Kallen N."/>
            <person name="Kersten P."/>
            <person name="Kohler A."/>
            <person name="Kuees U."/>
            <person name="Kumar T.K.A."/>
            <person name="Kuo A."/>
            <person name="LaButti K."/>
            <person name="Larrondo L.F."/>
            <person name="Lindquist E."/>
            <person name="Ling A."/>
            <person name="Lombard V."/>
            <person name="Lucas S."/>
            <person name="Lundell T."/>
            <person name="Martin R."/>
            <person name="McLaughlin D.J."/>
            <person name="Morgenstern I."/>
            <person name="Morin E."/>
            <person name="Murat C."/>
            <person name="Nagy L.G."/>
            <person name="Nolan M."/>
            <person name="Ohm R.A."/>
            <person name="Patyshakuliyeva A."/>
            <person name="Rokas A."/>
            <person name="Ruiz-Duenas F.J."/>
            <person name="Sabat G."/>
            <person name="Salamov A."/>
            <person name="Samejima M."/>
            <person name="Schmutz J."/>
            <person name="Slot J.C."/>
            <person name="St John F."/>
            <person name="Stenlid J."/>
            <person name="Sun H."/>
            <person name="Sun S."/>
            <person name="Syed K."/>
            <person name="Tsang A."/>
            <person name="Wiebenga A."/>
            <person name="Young D."/>
            <person name="Pisabarro A."/>
            <person name="Eastwood D.C."/>
            <person name="Martin F."/>
            <person name="Cullen D."/>
            <person name="Grigoriev I.V."/>
            <person name="Hibbett D.S."/>
        </authorList>
    </citation>
    <scope>NUCLEOTIDE SEQUENCE [LARGE SCALE GENOMIC DNA]</scope>
    <source>
        <strain evidence="2 3">MD-104</strain>
    </source>
</reference>
<sequence>MTTADDPTSLFCPFEYQRIIKTEWDDVQPLAFDDLICMPEDAEEEGSGREQPQVISPPSNSRIVRPNPMSLDFILSDILSRDYLPGSPVTQSAAVSAPQIQEAYAQFARIAHNDPEVRGWAPVGGSAYKVLDTSELSTPGIGSARTPTSLMTPHQPTASPQPVSPLTSPRILSTGQSALYASDQVVVSAIPMLDKPVTAACQAVPPRVPLADKQPPPNLRFSPTTTAALLHAQALHGAFPSATAPLVRVAVPPTPAPKRPIPRPPRGGIAPALARSITHIRMARERAQHAVERSYAARAPSVMERAHQDRGAERSRIALCD</sequence>